<dbReference type="EMBL" id="FZTC01000001">
    <property type="protein sequence ID" value="SNU32418.1"/>
    <property type="molecule type" value="Genomic_DNA"/>
</dbReference>
<protein>
    <submittedName>
        <fullName evidence="1">Uncharacterized protein</fullName>
    </submittedName>
</protein>
<dbReference type="Proteomes" id="UP000220639">
    <property type="component" value="Unassembled WGS sequence"/>
</dbReference>
<reference evidence="1" key="1">
    <citation type="submission" date="2017-08" db="EMBL/GenBank/DDBJ databases">
        <authorList>
            <person name="de Groot N.N."/>
        </authorList>
    </citation>
    <scope>NUCLEOTIDE SEQUENCE [LARGE SCALE GENOMIC DNA]</scope>
    <source>
        <strain evidence="1">06D021</strain>
    </source>
</reference>
<organism evidence="1">
    <name type="scientific">Klebsiella grimontii</name>
    <dbReference type="NCBI Taxonomy" id="2058152"/>
    <lineage>
        <taxon>Bacteria</taxon>
        <taxon>Pseudomonadati</taxon>
        <taxon>Pseudomonadota</taxon>
        <taxon>Gammaproteobacteria</taxon>
        <taxon>Enterobacterales</taxon>
        <taxon>Enterobacteriaceae</taxon>
        <taxon>Klebsiella/Raoultella group</taxon>
        <taxon>Klebsiella</taxon>
    </lineage>
</organism>
<accession>A0A285AUX3</accession>
<dbReference type="AlphaFoldDB" id="A0A285AUX3"/>
<gene>
    <name evidence="1" type="ORF">KOSB73_10040</name>
</gene>
<proteinExistence type="predicted"/>
<dbReference type="RefSeq" id="WP_064365547.1">
    <property type="nucleotide sequence ID" value="NZ_CBCSJA010000024.1"/>
</dbReference>
<name>A0A285AUX3_9ENTR</name>
<dbReference type="CDD" id="cd11539">
    <property type="entry name" value="NTP-PPase_u2"/>
    <property type="match status" value="1"/>
</dbReference>
<sequence length="165" mass="18376">MNPKKKGIFEAAFAKWGFESQVLVLSEEASELSAACSRFLNHKTDISKVAEEAADVEIMIEQLRHNGVGPMIDNEKNRKMARLAQVVGVESQPVSPFGPSVLGLLEEATEQMGLAETLYRDTKTSNRYAAARARTAISLLMQAAQKMMREQQYAERMRTEDKSHG</sequence>
<evidence type="ECO:0000313" key="1">
    <source>
        <dbReference type="EMBL" id="SNU32418.1"/>
    </source>
</evidence>